<accession>L7KQP0</accession>
<evidence type="ECO:0000259" key="1">
    <source>
        <dbReference type="Pfam" id="PF18029"/>
    </source>
</evidence>
<dbReference type="Proteomes" id="UP000010988">
    <property type="component" value="Unassembled WGS sequence"/>
</dbReference>
<reference evidence="2 3" key="1">
    <citation type="submission" date="2012-12" db="EMBL/GenBank/DDBJ databases">
        <title>Whole genome shotgun sequence of Gordonia aichiensis NBRC 108223.</title>
        <authorList>
            <person name="Isaki-Nakamura S."/>
            <person name="Hosoyama A."/>
            <person name="Tsuchikane K."/>
            <person name="Ando Y."/>
            <person name="Baba S."/>
            <person name="Ohji S."/>
            <person name="Hamada M."/>
            <person name="Tamura T."/>
            <person name="Yamazoe A."/>
            <person name="Yamazaki S."/>
            <person name="Fujita N."/>
        </authorList>
    </citation>
    <scope>NUCLEOTIDE SEQUENCE [LARGE SCALE GENOMIC DNA]</scope>
    <source>
        <strain evidence="2 3">NBRC 108223</strain>
    </source>
</reference>
<evidence type="ECO:0000313" key="3">
    <source>
        <dbReference type="Proteomes" id="UP000010988"/>
    </source>
</evidence>
<feature type="domain" description="Glyoxalase-like" evidence="1">
    <location>
        <begin position="172"/>
        <end position="267"/>
    </location>
</feature>
<dbReference type="Gene3D" id="3.10.180.10">
    <property type="entry name" value="2,3-Dihydroxybiphenyl 1,2-Dioxygenase, domain 1"/>
    <property type="match status" value="2"/>
</dbReference>
<dbReference type="AlphaFoldDB" id="L7KQP0"/>
<dbReference type="SUPFAM" id="SSF54593">
    <property type="entry name" value="Glyoxalase/Bleomycin resistance protein/Dihydroxybiphenyl dioxygenase"/>
    <property type="match status" value="2"/>
</dbReference>
<dbReference type="PANTHER" id="PTHR35908:SF1">
    <property type="entry name" value="CONSERVED PROTEIN"/>
    <property type="match status" value="1"/>
</dbReference>
<keyword evidence="3" id="KW-1185">Reference proteome</keyword>
<dbReference type="PANTHER" id="PTHR35908">
    <property type="entry name" value="HYPOTHETICAL FUSION PROTEIN"/>
    <property type="match status" value="1"/>
</dbReference>
<name>L7KQP0_9ACTN</name>
<gene>
    <name evidence="2" type="ORF">GOACH_31_00300</name>
</gene>
<dbReference type="Pfam" id="PF18029">
    <property type="entry name" value="Glyoxalase_6"/>
    <property type="match status" value="2"/>
</dbReference>
<feature type="domain" description="Glyoxalase-like" evidence="1">
    <location>
        <begin position="38"/>
        <end position="138"/>
    </location>
</feature>
<evidence type="ECO:0000313" key="2">
    <source>
        <dbReference type="EMBL" id="GAC50826.1"/>
    </source>
</evidence>
<comment type="caution">
    <text evidence="2">The sequence shown here is derived from an EMBL/GenBank/DDBJ whole genome shotgun (WGS) entry which is preliminary data.</text>
</comment>
<dbReference type="eggNOG" id="COG3185">
    <property type="taxonomic scope" value="Bacteria"/>
</dbReference>
<dbReference type="InterPro" id="IPR029068">
    <property type="entry name" value="Glyas_Bleomycin-R_OHBP_Dase"/>
</dbReference>
<dbReference type="EMBL" id="BANR01000031">
    <property type="protein sequence ID" value="GAC50826.1"/>
    <property type="molecule type" value="Genomic_DNA"/>
</dbReference>
<proteinExistence type="predicted"/>
<organism evidence="2 3">
    <name type="scientific">Gordonia aichiensis NBRC 108223</name>
    <dbReference type="NCBI Taxonomy" id="1220583"/>
    <lineage>
        <taxon>Bacteria</taxon>
        <taxon>Bacillati</taxon>
        <taxon>Actinomycetota</taxon>
        <taxon>Actinomycetes</taxon>
        <taxon>Mycobacteriales</taxon>
        <taxon>Gordoniaceae</taxon>
        <taxon>Gordonia</taxon>
    </lineage>
</organism>
<protein>
    <recommendedName>
        <fullName evidence="1">Glyoxalase-like domain-containing protein</fullName>
    </recommendedName>
</protein>
<sequence>MGPFIGSSLVRVSDSPAPVLPGNRRLADVDIRWLTAFLDFPAAQFGDEVTFWRAIAGSTVSPPRGEHREFATLEPFSGDPHLRVQRLGSGPGGVHLDLHVDEPRTSAAEAVELGATVRDDRGPLLVLESPAGFVFCLVEWTGESSRSRPIRWPDDTISIIDQVSIDVPPRLFDRELEFWTRLTGWRIQAGTHPEFVRLQRDPNLAVGILLQRTDSDDAASATGHVDLAANSVTQEVARHEDWGARVVEHHDDWTVMTDPVGRPYCITSRNPRTGD</sequence>
<dbReference type="InterPro" id="IPR041581">
    <property type="entry name" value="Glyoxalase_6"/>
</dbReference>
<dbReference type="STRING" id="1220583.GOACH_31_00300"/>